<dbReference type="SUPFAM" id="SSF48371">
    <property type="entry name" value="ARM repeat"/>
    <property type="match status" value="1"/>
</dbReference>
<evidence type="ECO:0000313" key="11">
    <source>
        <dbReference type="EMBL" id="CBX92001.1"/>
    </source>
</evidence>
<dbReference type="PROSITE" id="PS00108">
    <property type="entry name" value="PROTEIN_KINASE_ST"/>
    <property type="match status" value="1"/>
</dbReference>
<protein>
    <recommendedName>
        <fullName evidence="1">mitogen-activated protein kinase</fullName>
        <ecNumber evidence="1">2.7.11.24</ecNumber>
    </recommendedName>
</protein>
<dbReference type="InterPro" id="IPR000719">
    <property type="entry name" value="Prot_kinase_dom"/>
</dbReference>
<feature type="compositionally biased region" description="Low complexity" evidence="9">
    <location>
        <begin position="1400"/>
        <end position="1422"/>
    </location>
</feature>
<feature type="compositionally biased region" description="Low complexity" evidence="9">
    <location>
        <begin position="731"/>
        <end position="745"/>
    </location>
</feature>
<dbReference type="InterPro" id="IPR011009">
    <property type="entry name" value="Kinase-like_dom_sf"/>
</dbReference>
<feature type="compositionally biased region" description="Low complexity" evidence="9">
    <location>
        <begin position="1506"/>
        <end position="1517"/>
    </location>
</feature>
<evidence type="ECO:0000256" key="6">
    <source>
        <dbReference type="ARBA" id="ARBA00047919"/>
    </source>
</evidence>
<dbReference type="EMBL" id="FP929083">
    <property type="protein sequence ID" value="CBX92001.1"/>
    <property type="molecule type" value="Genomic_DNA"/>
</dbReference>
<dbReference type="InterPro" id="IPR008271">
    <property type="entry name" value="Ser/Thr_kinase_AS"/>
</dbReference>
<dbReference type="SMART" id="SM00220">
    <property type="entry name" value="S_TKc"/>
    <property type="match status" value="1"/>
</dbReference>
<dbReference type="VEuPathDB" id="FungiDB:LEMA_P047070.1"/>
<dbReference type="InterPro" id="IPR050538">
    <property type="entry name" value="MAP_kinase_kinase_kinase"/>
</dbReference>
<dbReference type="EC" id="2.7.11.24" evidence="1"/>
<feature type="compositionally biased region" description="Polar residues" evidence="9">
    <location>
        <begin position="637"/>
        <end position="649"/>
    </location>
</feature>
<dbReference type="FunFam" id="1.25.10.10:FF:000905">
    <property type="entry name" value="Ste ste11 cdc15 protein kinase"/>
    <property type="match status" value="1"/>
</dbReference>
<dbReference type="GO" id="GO:0004709">
    <property type="term" value="F:MAP kinase kinase kinase activity"/>
    <property type="evidence" value="ECO:0007669"/>
    <property type="project" value="TreeGrafter"/>
</dbReference>
<dbReference type="InParanoid" id="E5R531"/>
<feature type="compositionally biased region" description="Polar residues" evidence="9">
    <location>
        <begin position="1558"/>
        <end position="1569"/>
    </location>
</feature>
<feature type="region of interest" description="Disordered" evidence="9">
    <location>
        <begin position="64"/>
        <end position="162"/>
    </location>
</feature>
<comment type="catalytic activity">
    <reaction evidence="7">
        <text>L-seryl-[protein] + ATP = O-phospho-L-seryl-[protein] + ADP + H(+)</text>
        <dbReference type="Rhea" id="RHEA:17989"/>
        <dbReference type="Rhea" id="RHEA-COMP:9863"/>
        <dbReference type="Rhea" id="RHEA-COMP:11604"/>
        <dbReference type="ChEBI" id="CHEBI:15378"/>
        <dbReference type="ChEBI" id="CHEBI:29999"/>
        <dbReference type="ChEBI" id="CHEBI:30616"/>
        <dbReference type="ChEBI" id="CHEBI:83421"/>
        <dbReference type="ChEBI" id="CHEBI:456216"/>
        <dbReference type="EC" id="2.7.11.24"/>
    </reaction>
    <physiologicalReaction direction="left-to-right" evidence="7">
        <dbReference type="Rhea" id="RHEA:17990"/>
    </physiologicalReaction>
</comment>
<proteinExistence type="predicted"/>
<name>E5R531_LEPMJ</name>
<dbReference type="GO" id="GO:0004707">
    <property type="term" value="F:MAP kinase activity"/>
    <property type="evidence" value="ECO:0007669"/>
    <property type="project" value="UniProtKB-EC"/>
</dbReference>
<dbReference type="HOGENOM" id="CLU_001872_1_1_1"/>
<dbReference type="Pfam" id="PF00069">
    <property type="entry name" value="Pkinase"/>
    <property type="match status" value="1"/>
</dbReference>
<dbReference type="PANTHER" id="PTHR48016:SF4">
    <property type="entry name" value="PROTEIN KINASE DOMAIN-CONTAINING PROTEIN"/>
    <property type="match status" value="1"/>
</dbReference>
<dbReference type="PROSITE" id="PS50011">
    <property type="entry name" value="PROTEIN_KINASE_DOM"/>
    <property type="match status" value="1"/>
</dbReference>
<dbReference type="InterPro" id="IPR017441">
    <property type="entry name" value="Protein_kinase_ATP_BS"/>
</dbReference>
<dbReference type="FunFam" id="1.25.10.10:FF:000212">
    <property type="entry name" value="Cell division control protein"/>
    <property type="match status" value="1"/>
</dbReference>
<feature type="region of interest" description="Disordered" evidence="9">
    <location>
        <begin position="696"/>
        <end position="787"/>
    </location>
</feature>
<feature type="region of interest" description="Disordered" evidence="9">
    <location>
        <begin position="1499"/>
        <end position="1642"/>
    </location>
</feature>
<dbReference type="GeneID" id="13285004"/>
<dbReference type="CDD" id="cd06627">
    <property type="entry name" value="STKc_Cdc7_like"/>
    <property type="match status" value="1"/>
</dbReference>
<feature type="compositionally biased region" description="Low complexity" evidence="9">
    <location>
        <begin position="1570"/>
        <end position="1593"/>
    </location>
</feature>
<keyword evidence="5 8" id="KW-0067">ATP-binding</keyword>
<dbReference type="GO" id="GO:0005737">
    <property type="term" value="C:cytoplasm"/>
    <property type="evidence" value="ECO:0007669"/>
    <property type="project" value="TreeGrafter"/>
</dbReference>
<feature type="compositionally biased region" description="Low complexity" evidence="9">
    <location>
        <begin position="83"/>
        <end position="116"/>
    </location>
</feature>
<dbReference type="InterPro" id="IPR011989">
    <property type="entry name" value="ARM-like"/>
</dbReference>
<feature type="compositionally biased region" description="Low complexity" evidence="9">
    <location>
        <begin position="1612"/>
        <end position="1642"/>
    </location>
</feature>
<feature type="region of interest" description="Disordered" evidence="9">
    <location>
        <begin position="450"/>
        <end position="482"/>
    </location>
</feature>
<dbReference type="PROSITE" id="PS00107">
    <property type="entry name" value="PROTEIN_KINASE_ATP"/>
    <property type="match status" value="1"/>
</dbReference>
<evidence type="ECO:0000256" key="8">
    <source>
        <dbReference type="PROSITE-ProRule" id="PRU10141"/>
    </source>
</evidence>
<dbReference type="FunFam" id="1.10.510.10:FF:000246">
    <property type="entry name" value="Putative Serine-threonine kinase SepH"/>
    <property type="match status" value="1"/>
</dbReference>
<keyword evidence="3 8" id="KW-0547">Nucleotide-binding</keyword>
<accession>E5R531</accession>
<feature type="compositionally biased region" description="Low complexity" evidence="9">
    <location>
        <begin position="126"/>
        <end position="138"/>
    </location>
</feature>
<reference evidence="12" key="1">
    <citation type="journal article" date="2011" name="Nat. Commun.">
        <title>Effector diversification within compartments of the Leptosphaeria maculans genome affected by Repeat-Induced Point mutations.</title>
        <authorList>
            <person name="Rouxel T."/>
            <person name="Grandaubert J."/>
            <person name="Hane J.K."/>
            <person name="Hoede C."/>
            <person name="van de Wouw A.P."/>
            <person name="Couloux A."/>
            <person name="Dominguez V."/>
            <person name="Anthouard V."/>
            <person name="Bally P."/>
            <person name="Bourras S."/>
            <person name="Cozijnsen A.J."/>
            <person name="Ciuffetti L.M."/>
            <person name="Degrave A."/>
            <person name="Dilmaghani A."/>
            <person name="Duret L."/>
            <person name="Fudal I."/>
            <person name="Goodwin S.B."/>
            <person name="Gout L."/>
            <person name="Glaser N."/>
            <person name="Linglin J."/>
            <person name="Kema G.H.J."/>
            <person name="Lapalu N."/>
            <person name="Lawrence C.B."/>
            <person name="May K."/>
            <person name="Meyer M."/>
            <person name="Ollivier B."/>
            <person name="Poulain J."/>
            <person name="Schoch C.L."/>
            <person name="Simon A."/>
            <person name="Spatafora J.W."/>
            <person name="Stachowiak A."/>
            <person name="Turgeon B.G."/>
            <person name="Tyler B.M."/>
            <person name="Vincent D."/>
            <person name="Weissenbach J."/>
            <person name="Amselem J."/>
            <person name="Quesneville H."/>
            <person name="Oliver R.P."/>
            <person name="Wincker P."/>
            <person name="Balesdent M.-H."/>
            <person name="Howlett B.J."/>
        </authorList>
    </citation>
    <scope>NUCLEOTIDE SEQUENCE [LARGE SCALE GENOMIC DNA]</scope>
    <source>
        <strain evidence="12">JN3 / isolate v23.1.3 / race Av1-4-5-6-7-8</strain>
    </source>
</reference>
<dbReference type="STRING" id="985895.E5R531"/>
<evidence type="ECO:0000259" key="10">
    <source>
        <dbReference type="PROSITE" id="PS50011"/>
    </source>
</evidence>
<dbReference type="Proteomes" id="UP000002668">
    <property type="component" value="Genome"/>
</dbReference>
<feature type="compositionally biased region" description="Polar residues" evidence="9">
    <location>
        <begin position="603"/>
        <end position="613"/>
    </location>
</feature>
<evidence type="ECO:0000313" key="12">
    <source>
        <dbReference type="Proteomes" id="UP000002668"/>
    </source>
</evidence>
<evidence type="ECO:0000256" key="1">
    <source>
        <dbReference type="ARBA" id="ARBA00012411"/>
    </source>
</evidence>
<evidence type="ECO:0000256" key="3">
    <source>
        <dbReference type="ARBA" id="ARBA00022741"/>
    </source>
</evidence>
<feature type="compositionally biased region" description="Basic and acidic residues" evidence="9">
    <location>
        <begin position="146"/>
        <end position="155"/>
    </location>
</feature>
<sequence length="1642" mass="178965">MTSRRKPDFGDGGTLAGIIDRQAGSRRRHSPTSQAAVHTCTRPAADFTTQDAPTYSVSQAYTATAGPVSSPFPANRRPPTPPLAAIMVSHPPKSSHSASNSRSSQAQARPSSSSSAFNTPGHLKKSSASALALVSASSNNTNGQQPREREQRPSREGAAQRAAQDVAGLKDFQLGDCLGKGAFGSVYRALNWGTGETVAIKQVRLENLGAADLKNMEMEIDLLKNLNHPNIVKYNGFVRSSESLYIILEYCENGSLHSICKNFGKFPENLVALYMSQVLHGLLYLHEQGVIHRDIKGANILTTKEGLVKLADFGVATKQSGLDQSSVVGTPYWMAPEVIELSGATTSSDIWSLGCTVIELIEGKPPYHKLQPMQALFRIVNDEHPPIPGSASPLLREFLMECFQKNPTLRISAKRLLKHPWILSAKRTVPAVPTKPTEYQEAVKSVQEWNEALKSPSSLRRSSRTTPGGAKASPAPANGTPVVNRKAQVNVNLKMSKHRPTAESFRSPELDHDDNWDDDFAESISPRALQMPHLKPQDNFGGLFSGDRLKAFASFEAVTELGDYGDDGEATVKSPLNAHQYSSFPKVSGQKAAERARGANGKSMISTPQSRSTSTEDRHDGQPKTAILRSAPKPTQLPRTKTSALSRSQLFREDSVEDYSDLLPADEGAFAKKLAAMQYAQPPTMLPKHILMPNSSSPVESFSPRLFHPSDLKAGPKSTWDPKSSEHARQRSSSGTSTRRLQRTQSEIEIQKYAEDEGDDFSDVFGDIKGHPKTNTSHAESDSGSEYSGHAMITSKMANSFNITDDEDLDPFANLDESLDNLNLENNVARDRDDRLTKMTESLVGCLKTSQPDDELLDIADQLLQVLGESPDKRSIILRSHGMLPILEILGTVPHNEVVLPLLKIINLIILEDAEAQESLSFLGGIPTICHFAYKKYPSEIRKEAAAFVRQMYQTSTLTLQMFIGCGGINVLVEFLEEDIDAERDLVLIGVNGVYGVFELQGPTPKNDFCRIFSRSSVLYPLSLVLNRMVEEDGEVARLIVGRIVHIFLIFSQAESHVKDLVADRMILKRVLKDLRKMAPPHQITMLKFIKNLSSLSSTHEALQNSNAIDILIELLKSTRHKDAFTRSQHRSASDPTRLPPFHREISNQILNTMYNLCRHNKSRQEEAALSDIIPLLKDVVREGGPLKEFALPVLLEMVNSGKVARKMLWDAKGLAFYVSLLGDRNWAVTALDAIFVWLQEETARVEQYLLSSQSSFTPAIISAYTSVDLAHSTFENMLEPLQKLVRLSPSIAASLASPEIFSRTEQKLGHKDAVTRLNLLRILRTICDAKDEGCWLIRAFGCYERIAWLVDHDSAVLVRQMAEELVRACDEVEVSGGVPKNLTGKRSLSRASGIGLNLRRPASSSGRRDGSGSSSGSTLVGSGMGLTPPTPTSIKSGFMLPPLNATPTTRERITRSQSSAAMWDLAEDPNATPSSASSNRNKPPILARSSTSFAALQTTTPTVNRTQQQRPSSSRPASRDAVTSLARIEANNQKSGSRLPKARQGRLTDAVNRRRQSNVNIAENQTPNSTSSSSAAAANMATSSTGSPASAPLPRLQIVRRRRETSGGEMSSSAARRGAAAAAAASASATTAGSGAAGALD</sequence>
<dbReference type="OMA" id="VKQIKLV"/>
<evidence type="ECO:0000256" key="7">
    <source>
        <dbReference type="ARBA" id="ARBA00048130"/>
    </source>
</evidence>
<evidence type="ECO:0000256" key="2">
    <source>
        <dbReference type="ARBA" id="ARBA00022679"/>
    </source>
</evidence>
<dbReference type="PANTHER" id="PTHR48016">
    <property type="entry name" value="MAP KINASE KINASE KINASE SSK2-RELATED-RELATED"/>
    <property type="match status" value="1"/>
</dbReference>
<feature type="compositionally biased region" description="Polar residues" evidence="9">
    <location>
        <begin position="773"/>
        <end position="786"/>
    </location>
</feature>
<dbReference type="FunFam" id="3.30.200.20:FF:000042">
    <property type="entry name" value="Aurora kinase A"/>
    <property type="match status" value="1"/>
</dbReference>
<evidence type="ECO:0000256" key="5">
    <source>
        <dbReference type="ARBA" id="ARBA00022840"/>
    </source>
</evidence>
<keyword evidence="12" id="KW-1185">Reference proteome</keyword>
<dbReference type="OrthoDB" id="8693905at2759"/>
<dbReference type="Gene3D" id="1.25.10.10">
    <property type="entry name" value="Leucine-rich Repeat Variant"/>
    <property type="match status" value="2"/>
</dbReference>
<feature type="binding site" evidence="8">
    <location>
        <position position="201"/>
    </location>
    <ligand>
        <name>ATP</name>
        <dbReference type="ChEBI" id="CHEBI:30616"/>
    </ligand>
</feature>
<feature type="compositionally biased region" description="Low complexity" evidence="9">
    <location>
        <begin position="455"/>
        <end position="467"/>
    </location>
</feature>
<dbReference type="InterPro" id="IPR016024">
    <property type="entry name" value="ARM-type_fold"/>
</dbReference>
<organism evidence="12">
    <name type="scientific">Leptosphaeria maculans (strain JN3 / isolate v23.1.3 / race Av1-4-5-6-7-8)</name>
    <name type="common">Blackleg fungus</name>
    <name type="synonym">Phoma lingam</name>
    <dbReference type="NCBI Taxonomy" id="985895"/>
    <lineage>
        <taxon>Eukaryota</taxon>
        <taxon>Fungi</taxon>
        <taxon>Dikarya</taxon>
        <taxon>Ascomycota</taxon>
        <taxon>Pezizomycotina</taxon>
        <taxon>Dothideomycetes</taxon>
        <taxon>Pleosporomycetidae</taxon>
        <taxon>Pleosporales</taxon>
        <taxon>Pleosporineae</taxon>
        <taxon>Leptosphaeriaceae</taxon>
        <taxon>Plenodomus</taxon>
        <taxon>Plenodomus lingam/Leptosphaeria maculans species complex</taxon>
    </lineage>
</organism>
<keyword evidence="2" id="KW-0808">Transferase</keyword>
<dbReference type="SUPFAM" id="SSF56112">
    <property type="entry name" value="Protein kinase-like (PK-like)"/>
    <property type="match status" value="1"/>
</dbReference>
<dbReference type="Gene3D" id="1.10.510.10">
    <property type="entry name" value="Transferase(Phosphotransferase) domain 1"/>
    <property type="match status" value="1"/>
</dbReference>
<gene>
    <name evidence="11" type="ORF">LEMA_P047070.1</name>
</gene>
<feature type="domain" description="Protein kinase" evidence="10">
    <location>
        <begin position="172"/>
        <end position="422"/>
    </location>
</feature>
<dbReference type="GO" id="GO:0005524">
    <property type="term" value="F:ATP binding"/>
    <property type="evidence" value="ECO:0007669"/>
    <property type="project" value="UniProtKB-UniRule"/>
</dbReference>
<feature type="region of interest" description="Disordered" evidence="9">
    <location>
        <begin position="1394"/>
        <end position="1459"/>
    </location>
</feature>
<evidence type="ECO:0000256" key="9">
    <source>
        <dbReference type="SAM" id="MobiDB-lite"/>
    </source>
</evidence>
<feature type="region of interest" description="Disordered" evidence="9">
    <location>
        <begin position="581"/>
        <end position="649"/>
    </location>
</feature>
<dbReference type="eggNOG" id="KOG0198">
    <property type="taxonomic scope" value="Eukaryota"/>
</dbReference>
<feature type="region of interest" description="Disordered" evidence="9">
    <location>
        <begin position="1"/>
        <end position="51"/>
    </location>
</feature>
<keyword evidence="4" id="KW-0418">Kinase</keyword>
<comment type="catalytic activity">
    <reaction evidence="6">
        <text>L-threonyl-[protein] + ATP = O-phospho-L-threonyl-[protein] + ADP + H(+)</text>
        <dbReference type="Rhea" id="RHEA:46608"/>
        <dbReference type="Rhea" id="RHEA-COMP:11060"/>
        <dbReference type="Rhea" id="RHEA-COMP:11605"/>
        <dbReference type="ChEBI" id="CHEBI:15378"/>
        <dbReference type="ChEBI" id="CHEBI:30013"/>
        <dbReference type="ChEBI" id="CHEBI:30616"/>
        <dbReference type="ChEBI" id="CHEBI:61977"/>
        <dbReference type="ChEBI" id="CHEBI:456216"/>
        <dbReference type="EC" id="2.7.11.24"/>
    </reaction>
    <physiologicalReaction direction="left-to-right" evidence="6">
        <dbReference type="Rhea" id="RHEA:46609"/>
    </physiologicalReaction>
</comment>
<evidence type="ECO:0000256" key="4">
    <source>
        <dbReference type="ARBA" id="ARBA00022777"/>
    </source>
</evidence>